<dbReference type="GO" id="GO:0016020">
    <property type="term" value="C:membrane"/>
    <property type="evidence" value="ECO:0007669"/>
    <property type="project" value="UniProtKB-SubCell"/>
</dbReference>
<evidence type="ECO:0000256" key="3">
    <source>
        <dbReference type="ARBA" id="ARBA00022989"/>
    </source>
</evidence>
<dbReference type="EMBL" id="CP010726">
    <property type="protein sequence ID" value="AUR01228.1"/>
    <property type="molecule type" value="Genomic_DNA"/>
</dbReference>
<name>A0A2I7KF62_9RHOB</name>
<dbReference type="PANTHER" id="PTHR21461:SF69">
    <property type="entry name" value="GLYCOSYLTRANSFERASE FAMILY 92 PROTEIN"/>
    <property type="match status" value="1"/>
</dbReference>
<evidence type="ECO:0000256" key="1">
    <source>
        <dbReference type="ARBA" id="ARBA00004167"/>
    </source>
</evidence>
<reference evidence="4 5" key="2">
    <citation type="journal article" date="2017" name="Genome Biol. Evol.">
        <title>Trajectories and Drivers of Genome Evolution in Surface-Associated Marine Phaeobacter.</title>
        <authorList>
            <person name="Freese H.M."/>
            <person name="Sikorski J."/>
            <person name="Bunk B."/>
            <person name="Scheuner C."/>
            <person name="Meier-Kolthoff J.P."/>
            <person name="Sproer C."/>
            <person name="Gram L."/>
            <person name="Overmann J."/>
        </authorList>
    </citation>
    <scope>NUCLEOTIDE SEQUENCE [LARGE SCALE GENOMIC DNA]</scope>
    <source>
        <strain evidence="4 5">P88</strain>
        <plasmid evidence="5">pp88_a</plasmid>
    </source>
</reference>
<gene>
    <name evidence="4" type="ORF">PhaeoP88_03916</name>
</gene>
<evidence type="ECO:0000313" key="5">
    <source>
        <dbReference type="Proteomes" id="UP000236447"/>
    </source>
</evidence>
<comment type="subcellular location">
    <subcellularLocation>
        <location evidence="1">Membrane</location>
        <topology evidence="1">Single-pass membrane protein</topology>
    </subcellularLocation>
</comment>
<dbReference type="GO" id="GO:0005737">
    <property type="term" value="C:cytoplasm"/>
    <property type="evidence" value="ECO:0007669"/>
    <property type="project" value="TreeGrafter"/>
</dbReference>
<dbReference type="SUPFAM" id="SSF53448">
    <property type="entry name" value="Nucleotide-diphospho-sugar transferases"/>
    <property type="match status" value="1"/>
</dbReference>
<dbReference type="RefSeq" id="WP_254696709.1">
    <property type="nucleotide sequence ID" value="NZ_CP010726.1"/>
</dbReference>
<dbReference type="PANTHER" id="PTHR21461">
    <property type="entry name" value="GLYCOSYLTRANSFERASE FAMILY 92 PROTEIN"/>
    <property type="match status" value="1"/>
</dbReference>
<sequence length="757" mass="85817">MTHSDFAIASDQVLERQLGAHYLAETTLLDCVVLPQKTGYLARLFFKSGTRFEDISTPGATVSPNRSGNAVAILETPIANPADPVMLKIQGQSFSLTAEPAETSLFAGLNVLLAIRNGESPETAASWMQYHVTQHGMQAAVIIDQAPPNESRFFIRELRNLAQTIEGLVQVVVIHSEIPLGQKGLPAEAHPVNVQGAPKRDWPEPPPIDPWRAPLGEFLIYEIIRERFLSDARAVANIDLCDLLAGQSELNIFDRAVQASDKYIRLLGTQTYPWRVRRNQDASFADHICTPFDSNIRHPRWCIAPDGYNDSHIWHQSQVIGAIAEPTQPSNFFRSMVLRHPTQKISHLVAKGSLLESPELLALSQKHLGGNPVRMPEKKRLSHSSVGTRTSVVTAMKNEGPFILEWLAYHRVIGVDDFLIYTNDCTDGTDALLKVLQDKEIVQHRDNPFRGTDTTPQHAALQAAQKEPLIRNADWIICMDVDEFINIKCGNGHLSDLYAATQGANMVAMTWRLFGNNDVSEFSGELVTREFTRCAYEITRRPHQAWGFKTLFRNDGVFKKLGVHRPKGLRPHLWRDIHWVNGSGHAMPQKMFRSGWRSTIETYGYDLVQLNHYAVRSAESFLVKRDRGRVNHTERDQGLPYWFRMNNNSEEERSIQRLIPELEAEMARLLDDPDIAAAHDYTCLRHRQQIDDLKKRNDMRALYQEITGDRLRRLSRMHAHFCTNVFLRGPDVIPDELTQQDPAGDFFFTVPRIESKA</sequence>
<geneLocation type="plasmid" evidence="5">
    <name>pp88_a</name>
</geneLocation>
<keyword evidence="4" id="KW-0614">Plasmid</keyword>
<dbReference type="AlphaFoldDB" id="A0A2I7KF62"/>
<dbReference type="Pfam" id="PF13704">
    <property type="entry name" value="Glyco_tranf_2_4"/>
    <property type="match status" value="1"/>
</dbReference>
<protein>
    <submittedName>
        <fullName evidence="4">Glycosyl transferase family 2</fullName>
    </submittedName>
</protein>
<evidence type="ECO:0000313" key="4">
    <source>
        <dbReference type="EMBL" id="AUR01228.1"/>
    </source>
</evidence>
<proteinExistence type="predicted"/>
<reference evidence="4 5" key="1">
    <citation type="journal article" date="2017" name="Front. Microbiol.">
        <title>Phaeobacter piscinae sp. nov., a species of the Roseobacter group and potential aquaculture probiont.</title>
        <authorList>
            <person name="Sonnenschein E.C."/>
            <person name="Phippen C.B.W."/>
            <person name="Nielsen K.F."/>
            <person name="Mateiu R.V."/>
            <person name="Melchiorsen J."/>
            <person name="Gram L."/>
            <person name="Overmann J."/>
            <person name="Freese H.M."/>
        </authorList>
    </citation>
    <scope>NUCLEOTIDE SEQUENCE [LARGE SCALE GENOMIC DNA]</scope>
    <source>
        <strain evidence="4 5">P88</strain>
        <plasmid evidence="5">pp88_a</plasmid>
    </source>
</reference>
<keyword evidence="4" id="KW-0808">Transferase</keyword>
<dbReference type="Proteomes" id="UP000236447">
    <property type="component" value="Plasmid pP88_a"/>
</dbReference>
<keyword evidence="3" id="KW-0472">Membrane</keyword>
<dbReference type="InterPro" id="IPR029044">
    <property type="entry name" value="Nucleotide-diphossugar_trans"/>
</dbReference>
<evidence type="ECO:0000256" key="2">
    <source>
        <dbReference type="ARBA" id="ARBA00022692"/>
    </source>
</evidence>
<organism evidence="4 5">
    <name type="scientific">Phaeobacter inhibens</name>
    <dbReference type="NCBI Taxonomy" id="221822"/>
    <lineage>
        <taxon>Bacteria</taxon>
        <taxon>Pseudomonadati</taxon>
        <taxon>Pseudomonadota</taxon>
        <taxon>Alphaproteobacteria</taxon>
        <taxon>Rhodobacterales</taxon>
        <taxon>Roseobacteraceae</taxon>
        <taxon>Phaeobacter</taxon>
    </lineage>
</organism>
<keyword evidence="3" id="KW-1133">Transmembrane helix</keyword>
<accession>A0A2I7KF62</accession>
<dbReference type="GO" id="GO:0016757">
    <property type="term" value="F:glycosyltransferase activity"/>
    <property type="evidence" value="ECO:0007669"/>
    <property type="project" value="TreeGrafter"/>
</dbReference>
<keyword evidence="2" id="KW-0812">Transmembrane</keyword>